<dbReference type="AlphaFoldDB" id="A0A3L6FRV3"/>
<dbReference type="Proteomes" id="UP000251960">
    <property type="component" value="Chromosome 2"/>
</dbReference>
<accession>A0A3L6FRV3</accession>
<comment type="caution">
    <text evidence="2">The sequence shown here is derived from an EMBL/GenBank/DDBJ whole genome shotgun (WGS) entry which is preliminary data.</text>
</comment>
<evidence type="ECO:0000256" key="1">
    <source>
        <dbReference type="SAM" id="MobiDB-lite"/>
    </source>
</evidence>
<reference evidence="2" key="1">
    <citation type="journal article" date="2018" name="Nat. Genet.">
        <title>Extensive intraspecific gene order and gene structural variations between Mo17 and other maize genomes.</title>
        <authorList>
            <person name="Sun S."/>
            <person name="Zhou Y."/>
            <person name="Chen J."/>
            <person name="Shi J."/>
            <person name="Zhao H."/>
            <person name="Zhao H."/>
            <person name="Song W."/>
            <person name="Zhang M."/>
            <person name="Cui Y."/>
            <person name="Dong X."/>
            <person name="Liu H."/>
            <person name="Ma X."/>
            <person name="Jiao Y."/>
            <person name="Wang B."/>
            <person name="Wei X."/>
            <person name="Stein J.C."/>
            <person name="Glaubitz J.C."/>
            <person name="Lu F."/>
            <person name="Yu G."/>
            <person name="Liang C."/>
            <person name="Fengler K."/>
            <person name="Li B."/>
            <person name="Rafalski A."/>
            <person name="Schnable P.S."/>
            <person name="Ware D.H."/>
            <person name="Buckler E.S."/>
            <person name="Lai J."/>
        </authorList>
    </citation>
    <scope>NUCLEOTIDE SEQUENCE [LARGE SCALE GENOMIC DNA]</scope>
    <source>
        <tissue evidence="2">Seedling</tissue>
    </source>
</reference>
<evidence type="ECO:0000313" key="2">
    <source>
        <dbReference type="EMBL" id="PWZ36794.1"/>
    </source>
</evidence>
<gene>
    <name evidence="2" type="ORF">Zm00014a_015978</name>
</gene>
<feature type="region of interest" description="Disordered" evidence="1">
    <location>
        <begin position="55"/>
        <end position="125"/>
    </location>
</feature>
<sequence length="125" mass="13593">MGIEFTIGGDDSATRHPWTQAKAEQAVYRGRCKGGEEPSNHLNMVDSEVCRKRISTHNATRQTRRASKSHTRDLAGTEDKQTERNMSGSSTAMGTRMWTRPPHTARGQGSQSDNGATTSTLSTGA</sequence>
<organism evidence="2">
    <name type="scientific">Zea mays</name>
    <name type="common">Maize</name>
    <dbReference type="NCBI Taxonomy" id="4577"/>
    <lineage>
        <taxon>Eukaryota</taxon>
        <taxon>Viridiplantae</taxon>
        <taxon>Streptophyta</taxon>
        <taxon>Embryophyta</taxon>
        <taxon>Tracheophyta</taxon>
        <taxon>Spermatophyta</taxon>
        <taxon>Magnoliopsida</taxon>
        <taxon>Liliopsida</taxon>
        <taxon>Poales</taxon>
        <taxon>Poaceae</taxon>
        <taxon>PACMAD clade</taxon>
        <taxon>Panicoideae</taxon>
        <taxon>Andropogonodae</taxon>
        <taxon>Andropogoneae</taxon>
        <taxon>Tripsacinae</taxon>
        <taxon>Zea</taxon>
    </lineage>
</organism>
<feature type="compositionally biased region" description="Polar residues" evidence="1">
    <location>
        <begin position="84"/>
        <end position="93"/>
    </location>
</feature>
<protein>
    <submittedName>
        <fullName evidence="2">Uncharacterized protein</fullName>
    </submittedName>
</protein>
<feature type="region of interest" description="Disordered" evidence="1">
    <location>
        <begin position="1"/>
        <end position="23"/>
    </location>
</feature>
<name>A0A3L6FRV3_MAIZE</name>
<dbReference type="EMBL" id="NCVQ01000003">
    <property type="protein sequence ID" value="PWZ36794.1"/>
    <property type="molecule type" value="Genomic_DNA"/>
</dbReference>
<feature type="compositionally biased region" description="Polar residues" evidence="1">
    <location>
        <begin position="107"/>
        <end position="125"/>
    </location>
</feature>
<proteinExistence type="predicted"/>
<feature type="compositionally biased region" description="Basic and acidic residues" evidence="1">
    <location>
        <begin position="70"/>
        <end position="83"/>
    </location>
</feature>